<dbReference type="InterPro" id="IPR032675">
    <property type="entry name" value="LRR_dom_sf"/>
</dbReference>
<keyword evidence="2" id="KW-0677">Repeat</keyword>
<dbReference type="InterPro" id="IPR002172">
    <property type="entry name" value="LDrepeatLR_classA_rpt"/>
</dbReference>
<dbReference type="SUPFAM" id="SSF52058">
    <property type="entry name" value="L domain-like"/>
    <property type="match status" value="1"/>
</dbReference>
<dbReference type="OrthoDB" id="19606at2759"/>
<dbReference type="PROSITE" id="PS50068">
    <property type="entry name" value="LDLRA_2"/>
    <property type="match status" value="1"/>
</dbReference>
<dbReference type="InterPro" id="IPR036055">
    <property type="entry name" value="LDL_receptor-like_sf"/>
</dbReference>
<dbReference type="Gene3D" id="4.10.400.10">
    <property type="entry name" value="Low-density Lipoprotein Receptor"/>
    <property type="match status" value="1"/>
</dbReference>
<dbReference type="InterPro" id="IPR003591">
    <property type="entry name" value="Leu-rich_rpt_typical-subtyp"/>
</dbReference>
<evidence type="ECO:0000256" key="2">
    <source>
        <dbReference type="ARBA" id="ARBA00022737"/>
    </source>
</evidence>
<dbReference type="SMART" id="SM00192">
    <property type="entry name" value="LDLa"/>
    <property type="match status" value="1"/>
</dbReference>
<evidence type="ECO:0000256" key="1">
    <source>
        <dbReference type="ARBA" id="ARBA00022614"/>
    </source>
</evidence>
<keyword evidence="1" id="KW-0433">Leucine-rich repeat</keyword>
<comment type="caution">
    <text evidence="4">Lacks conserved residue(s) required for the propagation of feature annotation.</text>
</comment>
<dbReference type="InterPro" id="IPR001611">
    <property type="entry name" value="Leu-rich_rpt"/>
</dbReference>
<evidence type="ECO:0000313" key="6">
    <source>
        <dbReference type="Proteomes" id="UP000183832"/>
    </source>
</evidence>
<dbReference type="Gene3D" id="3.80.10.10">
    <property type="entry name" value="Ribonuclease Inhibitor"/>
    <property type="match status" value="2"/>
</dbReference>
<dbReference type="Proteomes" id="UP000183832">
    <property type="component" value="Unassembled WGS sequence"/>
</dbReference>
<dbReference type="Pfam" id="PF00057">
    <property type="entry name" value="Ldl_recept_a"/>
    <property type="match status" value="1"/>
</dbReference>
<dbReference type="Pfam" id="PF00560">
    <property type="entry name" value="LRR_1"/>
    <property type="match status" value="1"/>
</dbReference>
<gene>
    <name evidence="5" type="primary">similar to Relaxin receptor 1</name>
    <name evidence="5" type="ORF">CLUMA_CG004499</name>
</gene>
<evidence type="ECO:0000256" key="3">
    <source>
        <dbReference type="ARBA" id="ARBA00023157"/>
    </source>
</evidence>
<name>A0A1J1HXE6_9DIPT</name>
<keyword evidence="6" id="KW-1185">Reference proteome</keyword>
<dbReference type="PANTHER" id="PTHR45712:SF22">
    <property type="entry name" value="INSULIN-LIKE GROWTH FACTOR-BINDING PROTEIN COMPLEX ACID LABILE SUBUNIT"/>
    <property type="match status" value="1"/>
</dbReference>
<organism evidence="5 6">
    <name type="scientific">Clunio marinus</name>
    <dbReference type="NCBI Taxonomy" id="568069"/>
    <lineage>
        <taxon>Eukaryota</taxon>
        <taxon>Metazoa</taxon>
        <taxon>Ecdysozoa</taxon>
        <taxon>Arthropoda</taxon>
        <taxon>Hexapoda</taxon>
        <taxon>Insecta</taxon>
        <taxon>Pterygota</taxon>
        <taxon>Neoptera</taxon>
        <taxon>Endopterygota</taxon>
        <taxon>Diptera</taxon>
        <taxon>Nematocera</taxon>
        <taxon>Chironomoidea</taxon>
        <taxon>Chironomidae</taxon>
        <taxon>Clunio</taxon>
    </lineage>
</organism>
<dbReference type="PROSITE" id="PS51450">
    <property type="entry name" value="LRR"/>
    <property type="match status" value="3"/>
</dbReference>
<dbReference type="EMBL" id="CVRI01000020">
    <property type="protein sequence ID" value="CRK90809.1"/>
    <property type="molecule type" value="Genomic_DNA"/>
</dbReference>
<dbReference type="InterPro" id="IPR050333">
    <property type="entry name" value="SLRP"/>
</dbReference>
<evidence type="ECO:0000256" key="4">
    <source>
        <dbReference type="PROSITE-ProRule" id="PRU00124"/>
    </source>
</evidence>
<sequence>MSYKKTIVVGLFLFGLVVLIALSTFYASLGSCPIDSLSCDNGTFCVPRKLVCNFVKDCQDGQDENVWRCGNLYGSKKVIYADALEGKKVYEEFNKTYQFQNINDFWDYCGFNENEIPKGCKCMKVNLIRCRNRSEIPANFPREVGMIHLRGNSITLRSTDTFELYKNLSYLDLAFNHISSIPPKLLYKLKLLRKLFLQHNQIEELPVEIFSNLQSLSWLLLNFNHLRDFDLNVVRDLESLQYLELSYNNLKLRNASFPNLNQLYELFLDFNFIEELGVGLLGNLHNLTLLSVRSNHINVISSPTFSNLGRLQELRLSDNPIHILDSDFFLKLANLNAL</sequence>
<dbReference type="SMART" id="SM00369">
    <property type="entry name" value="LRR_TYP"/>
    <property type="match status" value="7"/>
</dbReference>
<reference evidence="5 6" key="1">
    <citation type="submission" date="2015-04" db="EMBL/GenBank/DDBJ databases">
        <authorList>
            <person name="Syromyatnikov M.Y."/>
            <person name="Popov V.N."/>
        </authorList>
    </citation>
    <scope>NUCLEOTIDE SEQUENCE [LARGE SCALE GENOMIC DNA]</scope>
</reference>
<keyword evidence="3" id="KW-1015">Disulfide bond</keyword>
<evidence type="ECO:0000313" key="5">
    <source>
        <dbReference type="EMBL" id="CRK90809.1"/>
    </source>
</evidence>
<dbReference type="PROSITE" id="PS51257">
    <property type="entry name" value="PROKAR_LIPOPROTEIN"/>
    <property type="match status" value="1"/>
</dbReference>
<dbReference type="GO" id="GO:0005615">
    <property type="term" value="C:extracellular space"/>
    <property type="evidence" value="ECO:0007669"/>
    <property type="project" value="TreeGrafter"/>
</dbReference>
<proteinExistence type="predicted"/>
<dbReference type="SUPFAM" id="SSF57424">
    <property type="entry name" value="LDL receptor-like module"/>
    <property type="match status" value="1"/>
</dbReference>
<protein>
    <submittedName>
        <fullName evidence="5">CLUMA_CG004499, isoform A</fullName>
    </submittedName>
</protein>
<dbReference type="PANTHER" id="PTHR45712">
    <property type="entry name" value="AGAP008170-PA"/>
    <property type="match status" value="1"/>
</dbReference>
<accession>A0A1J1HXE6</accession>
<dbReference type="STRING" id="568069.A0A1J1HXE6"/>
<dbReference type="CDD" id="cd00112">
    <property type="entry name" value="LDLa"/>
    <property type="match status" value="1"/>
</dbReference>
<dbReference type="AlphaFoldDB" id="A0A1J1HXE6"/>
<dbReference type="Pfam" id="PF13855">
    <property type="entry name" value="LRR_8"/>
    <property type="match status" value="2"/>
</dbReference>